<comment type="similarity">
    <text evidence="7">Belongs to the MurCDEF family.</text>
</comment>
<dbReference type="NCBIfam" id="TIGR01087">
    <property type="entry name" value="murD"/>
    <property type="match status" value="1"/>
</dbReference>
<evidence type="ECO:0000313" key="12">
    <source>
        <dbReference type="Proteomes" id="UP000529417"/>
    </source>
</evidence>
<proteinExistence type="inferred from homology"/>
<dbReference type="GO" id="GO:0009252">
    <property type="term" value="P:peptidoglycan biosynthetic process"/>
    <property type="evidence" value="ECO:0007669"/>
    <property type="project" value="UniProtKB-UniRule"/>
</dbReference>
<dbReference type="AlphaFoldDB" id="A0A7Z0HWI6"/>
<dbReference type="Pfam" id="PF08245">
    <property type="entry name" value="Mur_ligase_M"/>
    <property type="match status" value="1"/>
</dbReference>
<dbReference type="Gene3D" id="3.40.50.720">
    <property type="entry name" value="NAD(P)-binding Rossmann-like Domain"/>
    <property type="match status" value="1"/>
</dbReference>
<keyword evidence="7 8" id="KW-0131">Cell cycle</keyword>
<organism evidence="11 12">
    <name type="scientific">Rhabdonatronobacter sediminivivens</name>
    <dbReference type="NCBI Taxonomy" id="2743469"/>
    <lineage>
        <taxon>Bacteria</taxon>
        <taxon>Pseudomonadati</taxon>
        <taxon>Pseudomonadota</taxon>
        <taxon>Alphaproteobacteria</taxon>
        <taxon>Rhodobacterales</taxon>
        <taxon>Paracoccaceae</taxon>
        <taxon>Rhabdonatronobacter</taxon>
    </lineage>
</organism>
<comment type="function">
    <text evidence="7 8">Cell wall formation. Catalyzes the addition of glutamate to the nucleotide precursor UDP-N-acetylmuramoyl-L-alanine (UMA).</text>
</comment>
<keyword evidence="7 8" id="KW-0573">Peptidoglycan synthesis</keyword>
<dbReference type="EMBL" id="JACBXS010000002">
    <property type="protein sequence ID" value="NYS23638.1"/>
    <property type="molecule type" value="Genomic_DNA"/>
</dbReference>
<comment type="caution">
    <text evidence="11">The sequence shown here is derived from an EMBL/GenBank/DDBJ whole genome shotgun (WGS) entry which is preliminary data.</text>
</comment>
<keyword evidence="7 8" id="KW-0961">Cell wall biogenesis/degradation</keyword>
<dbReference type="PANTHER" id="PTHR43692">
    <property type="entry name" value="UDP-N-ACETYLMURAMOYLALANINE--D-GLUTAMATE LIGASE"/>
    <property type="match status" value="1"/>
</dbReference>
<dbReference type="GO" id="GO:0071555">
    <property type="term" value="P:cell wall organization"/>
    <property type="evidence" value="ECO:0007669"/>
    <property type="project" value="UniProtKB-KW"/>
</dbReference>
<comment type="pathway">
    <text evidence="2 7 8">Cell wall biogenesis; peptidoglycan biosynthesis.</text>
</comment>
<dbReference type="GO" id="GO:0005737">
    <property type="term" value="C:cytoplasm"/>
    <property type="evidence" value="ECO:0007669"/>
    <property type="project" value="UniProtKB-SubCell"/>
</dbReference>
<dbReference type="InterPro" id="IPR036615">
    <property type="entry name" value="Mur_ligase_C_dom_sf"/>
</dbReference>
<evidence type="ECO:0000256" key="1">
    <source>
        <dbReference type="ARBA" id="ARBA00004496"/>
    </source>
</evidence>
<dbReference type="GO" id="GO:0008360">
    <property type="term" value="P:regulation of cell shape"/>
    <property type="evidence" value="ECO:0007669"/>
    <property type="project" value="UniProtKB-KW"/>
</dbReference>
<dbReference type="GO" id="GO:0008764">
    <property type="term" value="F:UDP-N-acetylmuramoylalanine-D-glutamate ligase activity"/>
    <property type="evidence" value="ECO:0007669"/>
    <property type="project" value="UniProtKB-UniRule"/>
</dbReference>
<evidence type="ECO:0000256" key="2">
    <source>
        <dbReference type="ARBA" id="ARBA00004752"/>
    </source>
</evidence>
<evidence type="ECO:0000313" key="11">
    <source>
        <dbReference type="EMBL" id="NYS23638.1"/>
    </source>
</evidence>
<dbReference type="HAMAP" id="MF_00639">
    <property type="entry name" value="MurD"/>
    <property type="match status" value="1"/>
</dbReference>
<dbReference type="EC" id="6.3.2.9" evidence="7 8"/>
<dbReference type="Gene3D" id="3.90.190.20">
    <property type="entry name" value="Mur ligase, C-terminal domain"/>
    <property type="match status" value="1"/>
</dbReference>
<dbReference type="GO" id="GO:0051301">
    <property type="term" value="P:cell division"/>
    <property type="evidence" value="ECO:0007669"/>
    <property type="project" value="UniProtKB-KW"/>
</dbReference>
<keyword evidence="7 8" id="KW-0132">Cell division</keyword>
<keyword evidence="6 7" id="KW-0067">ATP-binding</keyword>
<feature type="domain" description="Mur ligase C-terminal" evidence="9">
    <location>
        <begin position="331"/>
        <end position="439"/>
    </location>
</feature>
<evidence type="ECO:0000256" key="4">
    <source>
        <dbReference type="ARBA" id="ARBA00022598"/>
    </source>
</evidence>
<dbReference type="InterPro" id="IPR013221">
    <property type="entry name" value="Mur_ligase_cen"/>
</dbReference>
<keyword evidence="4 7" id="KW-0436">Ligase</keyword>
<dbReference type="Gene3D" id="3.40.1190.10">
    <property type="entry name" value="Mur-like, catalytic domain"/>
    <property type="match status" value="1"/>
</dbReference>
<reference evidence="11 12" key="1">
    <citation type="journal article" date="2000" name="Arch. Microbiol.">
        <title>Rhodobaca bogoriensis gen. nov. and sp. nov., an alkaliphilic purple nonsulfur bacterium from African Rift Valley soda lakes.</title>
        <authorList>
            <person name="Milford A.D."/>
            <person name="Achenbach L.A."/>
            <person name="Jung D.O."/>
            <person name="Madigan M.T."/>
        </authorList>
    </citation>
    <scope>NUCLEOTIDE SEQUENCE [LARGE SCALE GENOMIC DNA]</scope>
    <source>
        <strain evidence="11 12">2376</strain>
    </source>
</reference>
<keyword evidence="3 7" id="KW-0963">Cytoplasm</keyword>
<evidence type="ECO:0000259" key="10">
    <source>
        <dbReference type="Pfam" id="PF08245"/>
    </source>
</evidence>
<dbReference type="SUPFAM" id="SSF53623">
    <property type="entry name" value="MurD-like peptide ligases, catalytic domain"/>
    <property type="match status" value="1"/>
</dbReference>
<dbReference type="InterPro" id="IPR036565">
    <property type="entry name" value="Mur-like_cat_sf"/>
</dbReference>
<comment type="catalytic activity">
    <reaction evidence="7 8">
        <text>UDP-N-acetyl-alpha-D-muramoyl-L-alanine + D-glutamate + ATP = UDP-N-acetyl-alpha-D-muramoyl-L-alanyl-D-glutamate + ADP + phosphate + H(+)</text>
        <dbReference type="Rhea" id="RHEA:16429"/>
        <dbReference type="ChEBI" id="CHEBI:15378"/>
        <dbReference type="ChEBI" id="CHEBI:29986"/>
        <dbReference type="ChEBI" id="CHEBI:30616"/>
        <dbReference type="ChEBI" id="CHEBI:43474"/>
        <dbReference type="ChEBI" id="CHEBI:83898"/>
        <dbReference type="ChEBI" id="CHEBI:83900"/>
        <dbReference type="ChEBI" id="CHEBI:456216"/>
        <dbReference type="EC" id="6.3.2.9"/>
    </reaction>
</comment>
<keyword evidence="7 8" id="KW-0133">Cell shape</keyword>
<dbReference type="SUPFAM" id="SSF51984">
    <property type="entry name" value="MurCD N-terminal domain"/>
    <property type="match status" value="1"/>
</dbReference>
<feature type="domain" description="Mur ligase central" evidence="10">
    <location>
        <begin position="124"/>
        <end position="309"/>
    </location>
</feature>
<protein>
    <recommendedName>
        <fullName evidence="7 8">UDP-N-acetylmuramoylalanine--D-glutamate ligase</fullName>
        <ecNumber evidence="7 8">6.3.2.9</ecNumber>
    </recommendedName>
    <alternativeName>
        <fullName evidence="7">D-glutamic acid-adding enzyme</fullName>
    </alternativeName>
    <alternativeName>
        <fullName evidence="7">UDP-N-acetylmuramoyl-L-alanyl-D-glutamate synthetase</fullName>
    </alternativeName>
</protein>
<sequence length="473" mass="49315">MIPVQGVEGHRVAVLGLGRSGRATCSALRAGGAEVLAWDDSPETRAAAEAEGVPLHDLTRIDWSGVAMLVTSPGIPHLYPAPHPVIAAAYVAGVPVDNDIGLFFRSFSTATNMAFEAPPKVVAVTGSNGKSTTTALIHHILTEAGIAAQMAGNIGRGVLSLDPPGEGGVVVLELSSYQTDLARALTPDIAVFTNLSPDHLDRHGGPGGYFAAKRRLFAEGGPDRAIIGVDEPEGQYLGGQLAEAPEDMRVIRISSGRRLSGPGWNVFARKGYLAEYRRGKQVGSVDLRAMPGLPGAHNHQNACAAWAVARTLGLSPRLIADALASFRGLPHRSQLVAEVGGVRFINDSKATNVDAAARALQAFDRIRWIAGGLGKEGGIAGLAPHLGSVIKAYLIGHSARDFALQLGDTPHALCETMTAAVVQAARDAQPGEVVLLAPAAASFDQFPDFEKRGDAFVAAVEAWQAAFAEGQGA</sequence>
<dbReference type="InterPro" id="IPR005762">
    <property type="entry name" value="MurD"/>
</dbReference>
<dbReference type="UniPathway" id="UPA00219"/>
<dbReference type="Pfam" id="PF02875">
    <property type="entry name" value="Mur_ligase_C"/>
    <property type="match status" value="1"/>
</dbReference>
<keyword evidence="5 7" id="KW-0547">Nucleotide-binding</keyword>
<evidence type="ECO:0000256" key="8">
    <source>
        <dbReference type="RuleBase" id="RU003664"/>
    </source>
</evidence>
<name>A0A7Z0HWI6_9RHOB</name>
<feature type="binding site" evidence="7">
    <location>
        <begin position="126"/>
        <end position="132"/>
    </location>
    <ligand>
        <name>ATP</name>
        <dbReference type="ChEBI" id="CHEBI:30616"/>
    </ligand>
</feature>
<evidence type="ECO:0000256" key="5">
    <source>
        <dbReference type="ARBA" id="ARBA00022741"/>
    </source>
</evidence>
<evidence type="ECO:0000256" key="3">
    <source>
        <dbReference type="ARBA" id="ARBA00022490"/>
    </source>
</evidence>
<dbReference type="InterPro" id="IPR004101">
    <property type="entry name" value="Mur_ligase_C"/>
</dbReference>
<dbReference type="Proteomes" id="UP000529417">
    <property type="component" value="Unassembled WGS sequence"/>
</dbReference>
<evidence type="ECO:0000259" key="9">
    <source>
        <dbReference type="Pfam" id="PF02875"/>
    </source>
</evidence>
<evidence type="ECO:0000256" key="7">
    <source>
        <dbReference type="HAMAP-Rule" id="MF_00639"/>
    </source>
</evidence>
<keyword evidence="12" id="KW-1185">Reference proteome</keyword>
<dbReference type="PANTHER" id="PTHR43692:SF1">
    <property type="entry name" value="UDP-N-ACETYLMURAMOYLALANINE--D-GLUTAMATE LIGASE"/>
    <property type="match status" value="1"/>
</dbReference>
<evidence type="ECO:0000256" key="6">
    <source>
        <dbReference type="ARBA" id="ARBA00022840"/>
    </source>
</evidence>
<gene>
    <name evidence="7" type="primary">murD</name>
    <name evidence="11" type="ORF">HUK65_01440</name>
</gene>
<dbReference type="SUPFAM" id="SSF53244">
    <property type="entry name" value="MurD-like peptide ligases, peptide-binding domain"/>
    <property type="match status" value="1"/>
</dbReference>
<comment type="subcellular location">
    <subcellularLocation>
        <location evidence="1 7 8">Cytoplasm</location>
    </subcellularLocation>
</comment>
<dbReference type="RefSeq" id="WP_179904343.1">
    <property type="nucleotide sequence ID" value="NZ_JACBXS010000002.1"/>
</dbReference>
<dbReference type="GO" id="GO:0005524">
    <property type="term" value="F:ATP binding"/>
    <property type="evidence" value="ECO:0007669"/>
    <property type="project" value="UniProtKB-UniRule"/>
</dbReference>
<accession>A0A7Z0HWI6</accession>